<comment type="subcellular location">
    <subcellularLocation>
        <location evidence="1">Endoplasmic reticulum membrane</location>
        <topology evidence="1">Multi-pass membrane protein</topology>
    </subcellularLocation>
</comment>
<keyword evidence="4 9" id="KW-0812">Transmembrane</keyword>
<evidence type="ECO:0000256" key="8">
    <source>
        <dbReference type="ARBA" id="ARBA00045204"/>
    </source>
</evidence>
<dbReference type="GO" id="GO:0006465">
    <property type="term" value="P:signal peptide processing"/>
    <property type="evidence" value="ECO:0007669"/>
    <property type="project" value="InterPro"/>
</dbReference>
<reference evidence="11" key="1">
    <citation type="submission" date="2019-06" db="EMBL/GenBank/DDBJ databases">
        <title>Draft genome sequence of the griseofulvin-producing fungus Xylaria cubensis strain G536.</title>
        <authorList>
            <person name="Mead M.E."/>
            <person name="Raja H.A."/>
            <person name="Steenwyk J.L."/>
            <person name="Knowles S.L."/>
            <person name="Oberlies N.H."/>
            <person name="Rokas A."/>
        </authorList>
    </citation>
    <scope>NUCLEOTIDE SEQUENCE [LARGE SCALE GENOMIC DNA]</scope>
    <source>
        <strain evidence="11">G536</strain>
    </source>
</reference>
<evidence type="ECO:0000256" key="9">
    <source>
        <dbReference type="SAM" id="Phobius"/>
    </source>
</evidence>
<dbReference type="OrthoDB" id="263893at2759"/>
<keyword evidence="11" id="KW-1185">Reference proteome</keyword>
<keyword evidence="7 9" id="KW-0472">Membrane</keyword>
<comment type="function">
    <text evidence="8">Component of the signal peptidase complex (SPC) which catalyzes the cleavage of N-terminal signal sequences from nascent proteins as they are translocated into the lumen of the endoplasmic reticulum. Dispensable for SPC enzymatic activity.</text>
</comment>
<protein>
    <recommendedName>
        <fullName evidence="3">Signal peptidase complex subunit 1</fullName>
    </recommendedName>
</protein>
<sequence>MADQLLEQVRDIVDGQIVRLAYLPALHAYKPDFQGQKLAEILATVLLSIVGAVSFLVGFFLQDIALALKIGLGGTALTFLAIVPPWPFFNQHPVKWLPVGGSSISSSHQNIVIDEKMLVQR</sequence>
<dbReference type="AlphaFoldDB" id="A0A553HWW5"/>
<dbReference type="EMBL" id="VFLP01000036">
    <property type="protein sequence ID" value="TRX92449.1"/>
    <property type="molecule type" value="Genomic_DNA"/>
</dbReference>
<evidence type="ECO:0000256" key="7">
    <source>
        <dbReference type="ARBA" id="ARBA00023136"/>
    </source>
</evidence>
<dbReference type="GO" id="GO:0005787">
    <property type="term" value="C:signal peptidase complex"/>
    <property type="evidence" value="ECO:0007669"/>
    <property type="project" value="InterPro"/>
</dbReference>
<accession>A0A553HWW5</accession>
<evidence type="ECO:0000256" key="6">
    <source>
        <dbReference type="ARBA" id="ARBA00022989"/>
    </source>
</evidence>
<dbReference type="STRING" id="2512241.A0A553HWW5"/>
<dbReference type="PANTHER" id="PTHR13202">
    <property type="entry name" value="MICROSOMAL SIGNAL PEPTIDASE 12 KDA SUBUNIT"/>
    <property type="match status" value="1"/>
</dbReference>
<evidence type="ECO:0000256" key="1">
    <source>
        <dbReference type="ARBA" id="ARBA00004477"/>
    </source>
</evidence>
<organism evidence="10 11">
    <name type="scientific">Xylaria flabelliformis</name>
    <dbReference type="NCBI Taxonomy" id="2512241"/>
    <lineage>
        <taxon>Eukaryota</taxon>
        <taxon>Fungi</taxon>
        <taxon>Dikarya</taxon>
        <taxon>Ascomycota</taxon>
        <taxon>Pezizomycotina</taxon>
        <taxon>Sordariomycetes</taxon>
        <taxon>Xylariomycetidae</taxon>
        <taxon>Xylariales</taxon>
        <taxon>Xylariaceae</taxon>
        <taxon>Xylaria</taxon>
    </lineage>
</organism>
<evidence type="ECO:0000256" key="2">
    <source>
        <dbReference type="ARBA" id="ARBA00005245"/>
    </source>
</evidence>
<evidence type="ECO:0000256" key="3">
    <source>
        <dbReference type="ARBA" id="ARBA00017059"/>
    </source>
</evidence>
<feature type="transmembrane region" description="Helical" evidence="9">
    <location>
        <begin position="68"/>
        <end position="89"/>
    </location>
</feature>
<feature type="transmembrane region" description="Helical" evidence="9">
    <location>
        <begin position="41"/>
        <end position="61"/>
    </location>
</feature>
<keyword evidence="5" id="KW-0256">Endoplasmic reticulum</keyword>
<comment type="similarity">
    <text evidence="2">Belongs to the SPCS1 family.</text>
</comment>
<comment type="caution">
    <text evidence="10">The sequence shown here is derived from an EMBL/GenBank/DDBJ whole genome shotgun (WGS) entry which is preliminary data.</text>
</comment>
<keyword evidence="6 9" id="KW-1133">Transmembrane helix</keyword>
<gene>
    <name evidence="10" type="ORF">FHL15_006616</name>
</gene>
<dbReference type="InterPro" id="IPR009542">
    <property type="entry name" value="Spc1/SPCS1"/>
</dbReference>
<name>A0A553HWW5_9PEZI</name>
<evidence type="ECO:0000256" key="4">
    <source>
        <dbReference type="ARBA" id="ARBA00022692"/>
    </source>
</evidence>
<dbReference type="Proteomes" id="UP000319160">
    <property type="component" value="Unassembled WGS sequence"/>
</dbReference>
<proteinExistence type="inferred from homology"/>
<evidence type="ECO:0000256" key="5">
    <source>
        <dbReference type="ARBA" id="ARBA00022824"/>
    </source>
</evidence>
<evidence type="ECO:0000313" key="11">
    <source>
        <dbReference type="Proteomes" id="UP000319160"/>
    </source>
</evidence>
<dbReference type="Pfam" id="PF06645">
    <property type="entry name" value="SPC12"/>
    <property type="match status" value="1"/>
</dbReference>
<evidence type="ECO:0000313" key="10">
    <source>
        <dbReference type="EMBL" id="TRX92449.1"/>
    </source>
</evidence>
<dbReference type="GO" id="GO:0045047">
    <property type="term" value="P:protein targeting to ER"/>
    <property type="evidence" value="ECO:0007669"/>
    <property type="project" value="TreeGrafter"/>
</dbReference>
<dbReference type="PANTHER" id="PTHR13202:SF0">
    <property type="entry name" value="SIGNAL PEPTIDASE COMPLEX SUBUNIT 1"/>
    <property type="match status" value="1"/>
</dbReference>